<organism evidence="1 2">
    <name type="scientific">Aliidongia dinghuensis</name>
    <dbReference type="NCBI Taxonomy" id="1867774"/>
    <lineage>
        <taxon>Bacteria</taxon>
        <taxon>Pseudomonadati</taxon>
        <taxon>Pseudomonadota</taxon>
        <taxon>Alphaproteobacteria</taxon>
        <taxon>Rhodospirillales</taxon>
        <taxon>Dongiaceae</taxon>
        <taxon>Aliidongia</taxon>
    </lineage>
</organism>
<sequence length="184" mass="21227">MNLIVRLLRVLIWGLLGPRIDPLGRSIVSFRVWPNDLDINIHMNNGRYLTLMDLGRLDLVLRSGFWRILWKRRWSAVLGSVTMRYRRPLKPFQRYDLITRVLGWDEKWLFVEQQFVVDGHAHAVGYAKAIFTEGARALPMTEMLAAIGYAYPSPPLPDGIHSWLDAERDLAAAPRASVERPTIH</sequence>
<evidence type="ECO:0000313" key="1">
    <source>
        <dbReference type="EMBL" id="GGF21778.1"/>
    </source>
</evidence>
<dbReference type="InterPro" id="IPR051490">
    <property type="entry name" value="THEM6_lcsJ_thioesterase"/>
</dbReference>
<evidence type="ECO:0000313" key="2">
    <source>
        <dbReference type="Proteomes" id="UP000646365"/>
    </source>
</evidence>
<dbReference type="Proteomes" id="UP000646365">
    <property type="component" value="Unassembled WGS sequence"/>
</dbReference>
<dbReference type="PANTHER" id="PTHR12475">
    <property type="match status" value="1"/>
</dbReference>
<dbReference type="SUPFAM" id="SSF54637">
    <property type="entry name" value="Thioesterase/thiol ester dehydrase-isomerase"/>
    <property type="match status" value="1"/>
</dbReference>
<proteinExistence type="predicted"/>
<dbReference type="InterPro" id="IPR029069">
    <property type="entry name" value="HotDog_dom_sf"/>
</dbReference>
<dbReference type="Pfam" id="PF13279">
    <property type="entry name" value="4HBT_2"/>
    <property type="match status" value="1"/>
</dbReference>
<reference evidence="1" key="1">
    <citation type="journal article" date="2014" name="Int. J. Syst. Evol. Microbiol.">
        <title>Complete genome sequence of Corynebacterium casei LMG S-19264T (=DSM 44701T), isolated from a smear-ripened cheese.</title>
        <authorList>
            <consortium name="US DOE Joint Genome Institute (JGI-PGF)"/>
            <person name="Walter F."/>
            <person name="Albersmeier A."/>
            <person name="Kalinowski J."/>
            <person name="Ruckert C."/>
        </authorList>
    </citation>
    <scope>NUCLEOTIDE SEQUENCE</scope>
    <source>
        <strain evidence="1">CGMCC 1.15725</strain>
    </source>
</reference>
<dbReference type="PANTHER" id="PTHR12475:SF4">
    <property type="entry name" value="PROTEIN THEM6"/>
    <property type="match status" value="1"/>
</dbReference>
<protein>
    <submittedName>
        <fullName evidence="1">Thioesterase</fullName>
    </submittedName>
</protein>
<reference evidence="1" key="2">
    <citation type="submission" date="2020-09" db="EMBL/GenBank/DDBJ databases">
        <authorList>
            <person name="Sun Q."/>
            <person name="Zhou Y."/>
        </authorList>
    </citation>
    <scope>NUCLEOTIDE SEQUENCE</scope>
    <source>
        <strain evidence="1">CGMCC 1.15725</strain>
    </source>
</reference>
<dbReference type="Gene3D" id="3.10.129.10">
    <property type="entry name" value="Hotdog Thioesterase"/>
    <property type="match status" value="1"/>
</dbReference>
<name>A0A8J2YUW2_9PROT</name>
<dbReference type="CDD" id="cd00586">
    <property type="entry name" value="4HBT"/>
    <property type="match status" value="1"/>
</dbReference>
<keyword evidence="2" id="KW-1185">Reference proteome</keyword>
<comment type="caution">
    <text evidence="1">The sequence shown here is derived from an EMBL/GenBank/DDBJ whole genome shotgun (WGS) entry which is preliminary data.</text>
</comment>
<gene>
    <name evidence="1" type="ORF">GCM10011611_29820</name>
</gene>
<dbReference type="EMBL" id="BMJQ01000007">
    <property type="protein sequence ID" value="GGF21778.1"/>
    <property type="molecule type" value="Genomic_DNA"/>
</dbReference>
<dbReference type="RefSeq" id="WP_189047072.1">
    <property type="nucleotide sequence ID" value="NZ_BMJQ01000007.1"/>
</dbReference>
<dbReference type="AlphaFoldDB" id="A0A8J2YUW2"/>
<accession>A0A8J2YUW2</accession>